<dbReference type="PRINTS" id="PR00075">
    <property type="entry name" value="FACDDSATRASE"/>
</dbReference>
<comment type="subcellular location">
    <subcellularLocation>
        <location evidence="1">Membrane</location>
        <topology evidence="1">Multi-pass membrane protein</topology>
    </subcellularLocation>
</comment>
<keyword evidence="10 12" id="KW-0472">Membrane</keyword>
<dbReference type="GO" id="GO:0042761">
    <property type="term" value="P:very long-chain fatty acid biosynthetic process"/>
    <property type="evidence" value="ECO:0000318"/>
    <property type="project" value="GO_Central"/>
</dbReference>
<dbReference type="Pfam" id="PF00487">
    <property type="entry name" value="FA_desaturase"/>
    <property type="match status" value="1"/>
</dbReference>
<evidence type="ECO:0000256" key="6">
    <source>
        <dbReference type="ARBA" id="ARBA00022989"/>
    </source>
</evidence>
<evidence type="ECO:0000259" key="13">
    <source>
        <dbReference type="Pfam" id="PF00487"/>
    </source>
</evidence>
<evidence type="ECO:0000256" key="8">
    <source>
        <dbReference type="ARBA" id="ARBA00023004"/>
    </source>
</evidence>
<dbReference type="InParanoid" id="A0A251VDG4"/>
<evidence type="ECO:0000256" key="4">
    <source>
        <dbReference type="ARBA" id="ARBA00022692"/>
    </source>
</evidence>
<evidence type="ECO:0000256" key="11">
    <source>
        <dbReference type="RuleBase" id="RU000581"/>
    </source>
</evidence>
<proteinExistence type="inferred from homology"/>
<dbReference type="Proteomes" id="UP000215914">
    <property type="component" value="Chromosome 2"/>
</dbReference>
<keyword evidence="4 11" id="KW-0812">Transmembrane</keyword>
<dbReference type="AlphaFoldDB" id="A0A251VDG4"/>
<sequence>MRNLITFGLDGENEPVPKKIFMSDVVVTRSRNLFRGRKWNVVDIITVIWVVFVHFLMIFAPFTFTWGAFWAAFLCYALCGMLGLTLSYHRNLAHRSLKLPKWLEYTFAYFGVQAAQRDPIFWVSIHRTHHQYVDSDKDPHSPTYGFWFSHIGWLFDSGYIVEKYKERKNVEDLKSQPFYRFIRRTYAYHVLAFAAVVYALGGFSYLVWVVGVRITVSYHLTFLVNSACHIWGSQVWNTGDLSKNNLWVAMFTFGEGWHNNHHAFEYSARFGLQWWEIDLCWWFILFLEMVGLATNVKLPSAAHKLKRTFASNNKFK</sequence>
<name>A0A251VDG4_HELAN</name>
<evidence type="ECO:0000256" key="1">
    <source>
        <dbReference type="ARBA" id="ARBA00004141"/>
    </source>
</evidence>
<keyword evidence="16" id="KW-1185">Reference proteome</keyword>
<feature type="transmembrane region" description="Helical" evidence="12">
    <location>
        <begin position="68"/>
        <end position="88"/>
    </location>
</feature>
<dbReference type="OMA" id="AIFTAKW"/>
<reference evidence="15" key="2">
    <citation type="submission" date="2017-02" db="EMBL/GenBank/DDBJ databases">
        <title>Sunflower complete genome.</title>
        <authorList>
            <person name="Langlade N."/>
            <person name="Munos S."/>
        </authorList>
    </citation>
    <scope>NUCLEOTIDE SEQUENCE [LARGE SCALE GENOMIC DNA]</scope>
    <source>
        <tissue evidence="15">Leaves</tissue>
    </source>
</reference>
<evidence type="ECO:0000313" key="15">
    <source>
        <dbReference type="EMBL" id="OTG33309.1"/>
    </source>
</evidence>
<feature type="domain" description="Fatty acid desaturase" evidence="13">
    <location>
        <begin position="66"/>
        <end position="281"/>
    </location>
</feature>
<evidence type="ECO:0000256" key="9">
    <source>
        <dbReference type="ARBA" id="ARBA00023098"/>
    </source>
</evidence>
<evidence type="ECO:0000256" key="5">
    <source>
        <dbReference type="ARBA" id="ARBA00022832"/>
    </source>
</evidence>
<dbReference type="OrthoDB" id="10260134at2759"/>
<keyword evidence="8" id="KW-0408">Iron</keyword>
<reference evidence="14 16" key="1">
    <citation type="journal article" date="2017" name="Nature">
        <title>The sunflower genome provides insights into oil metabolism, flowering and Asterid evolution.</title>
        <authorList>
            <person name="Badouin H."/>
            <person name="Gouzy J."/>
            <person name="Grassa C.J."/>
            <person name="Murat F."/>
            <person name="Staton S.E."/>
            <person name="Cottret L."/>
            <person name="Lelandais-Briere C."/>
            <person name="Owens G.L."/>
            <person name="Carrere S."/>
            <person name="Mayjonade B."/>
            <person name="Legrand L."/>
            <person name="Gill N."/>
            <person name="Kane N.C."/>
            <person name="Bowers J.E."/>
            <person name="Hubner S."/>
            <person name="Bellec A."/>
            <person name="Berard A."/>
            <person name="Berges H."/>
            <person name="Blanchet N."/>
            <person name="Boniface M.C."/>
            <person name="Brunel D."/>
            <person name="Catrice O."/>
            <person name="Chaidir N."/>
            <person name="Claudel C."/>
            <person name="Donnadieu C."/>
            <person name="Faraut T."/>
            <person name="Fievet G."/>
            <person name="Helmstetter N."/>
            <person name="King M."/>
            <person name="Knapp S.J."/>
            <person name="Lai Z."/>
            <person name="Le Paslier M.C."/>
            <person name="Lippi Y."/>
            <person name="Lorenzon L."/>
            <person name="Mandel J.R."/>
            <person name="Marage G."/>
            <person name="Marchand G."/>
            <person name="Marquand E."/>
            <person name="Bret-Mestries E."/>
            <person name="Morien E."/>
            <person name="Nambeesan S."/>
            <person name="Nguyen T."/>
            <person name="Pegot-Espagnet P."/>
            <person name="Pouilly N."/>
            <person name="Raftis F."/>
            <person name="Sallet E."/>
            <person name="Schiex T."/>
            <person name="Thomas J."/>
            <person name="Vandecasteele C."/>
            <person name="Vares D."/>
            <person name="Vear F."/>
            <person name="Vautrin S."/>
            <person name="Crespi M."/>
            <person name="Mangin B."/>
            <person name="Burke J.M."/>
            <person name="Salse J."/>
            <person name="Munos S."/>
            <person name="Vincourt P."/>
            <person name="Rieseberg L.H."/>
            <person name="Langlade N.B."/>
        </authorList>
    </citation>
    <scope>NUCLEOTIDE SEQUENCE [LARGE SCALE GENOMIC DNA]</scope>
    <source>
        <strain evidence="16">cv. SF193</strain>
        <tissue evidence="14">Leaves</tissue>
    </source>
</reference>
<dbReference type="PANTHER" id="PTHR11351:SF99">
    <property type="entry name" value="ACYL-COA DESATURASE"/>
    <property type="match status" value="1"/>
</dbReference>
<keyword evidence="5" id="KW-0276">Fatty acid metabolism</keyword>
<evidence type="ECO:0000313" key="16">
    <source>
        <dbReference type="Proteomes" id="UP000215914"/>
    </source>
</evidence>
<organism evidence="15 16">
    <name type="scientific">Helianthus annuus</name>
    <name type="common">Common sunflower</name>
    <dbReference type="NCBI Taxonomy" id="4232"/>
    <lineage>
        <taxon>Eukaryota</taxon>
        <taxon>Viridiplantae</taxon>
        <taxon>Streptophyta</taxon>
        <taxon>Embryophyta</taxon>
        <taxon>Tracheophyta</taxon>
        <taxon>Spermatophyta</taxon>
        <taxon>Magnoliopsida</taxon>
        <taxon>eudicotyledons</taxon>
        <taxon>Gunneridae</taxon>
        <taxon>Pentapetalae</taxon>
        <taxon>asterids</taxon>
        <taxon>campanulids</taxon>
        <taxon>Asterales</taxon>
        <taxon>Asteraceae</taxon>
        <taxon>Asteroideae</taxon>
        <taxon>Heliantheae alliance</taxon>
        <taxon>Heliantheae</taxon>
        <taxon>Helianthus</taxon>
    </lineage>
</organism>
<feature type="transmembrane region" description="Helical" evidence="12">
    <location>
        <begin position="39"/>
        <end position="62"/>
    </location>
</feature>
<dbReference type="PANTHER" id="PTHR11351">
    <property type="entry name" value="ACYL-COA DESATURASE"/>
    <property type="match status" value="1"/>
</dbReference>
<reference evidence="14" key="3">
    <citation type="submission" date="2020-06" db="EMBL/GenBank/DDBJ databases">
        <title>Helianthus annuus Genome sequencing and assembly Release 2.</title>
        <authorList>
            <person name="Gouzy J."/>
            <person name="Langlade N."/>
            <person name="Munos S."/>
        </authorList>
    </citation>
    <scope>NUCLEOTIDE SEQUENCE</scope>
    <source>
        <tissue evidence="14">Leaves</tissue>
    </source>
</reference>
<dbReference type="STRING" id="4232.A0A251VDG4"/>
<dbReference type="EMBL" id="MNCJ02000317">
    <property type="protein sequence ID" value="KAF5817004.1"/>
    <property type="molecule type" value="Genomic_DNA"/>
</dbReference>
<protein>
    <submittedName>
        <fullName evidence="14">Acyl-CoA desaturase</fullName>
    </submittedName>
    <submittedName>
        <fullName evidence="15">Putative fatty acid desaturase family protein</fullName>
    </submittedName>
</protein>
<dbReference type="CDD" id="cd03505">
    <property type="entry name" value="Delta9-FADS-like"/>
    <property type="match status" value="1"/>
</dbReference>
<comment type="domain">
    <text evidence="11">The histidine box domains are involved in binding the catalytic metal ions.</text>
</comment>
<dbReference type="InterPro" id="IPR015876">
    <property type="entry name" value="Acyl-CoA_DS"/>
</dbReference>
<keyword evidence="11" id="KW-0444">Lipid biosynthesis</keyword>
<evidence type="ECO:0000256" key="7">
    <source>
        <dbReference type="ARBA" id="ARBA00023002"/>
    </source>
</evidence>
<keyword evidence="11" id="KW-0275">Fatty acid biosynthesis</keyword>
<dbReference type="GO" id="GO:0005789">
    <property type="term" value="C:endoplasmic reticulum membrane"/>
    <property type="evidence" value="ECO:0000318"/>
    <property type="project" value="GO_Central"/>
</dbReference>
<evidence type="ECO:0000256" key="2">
    <source>
        <dbReference type="ARBA" id="ARBA00005189"/>
    </source>
</evidence>
<comment type="similarity">
    <text evidence="3 11">Belongs to the fatty acid desaturase type 1 family.</text>
</comment>
<dbReference type="Gramene" id="mRNA:HanXRQr2_Chr02g0048041">
    <property type="protein sequence ID" value="mRNA:HanXRQr2_Chr02g0048041"/>
    <property type="gene ID" value="HanXRQr2_Chr02g0048041"/>
</dbReference>
<keyword evidence="6 12" id="KW-1133">Transmembrane helix</keyword>
<accession>A0A251VDG4</accession>
<evidence type="ECO:0000313" key="14">
    <source>
        <dbReference type="EMBL" id="KAF5817004.1"/>
    </source>
</evidence>
<evidence type="ECO:0000256" key="3">
    <source>
        <dbReference type="ARBA" id="ARBA00009295"/>
    </source>
</evidence>
<dbReference type="GO" id="GO:0102843">
    <property type="term" value="F:palmitoyl-[glycerolipid] 7-desaturase activity"/>
    <property type="evidence" value="ECO:0000318"/>
    <property type="project" value="GO_Central"/>
</dbReference>
<feature type="transmembrane region" description="Helical" evidence="12">
    <location>
        <begin position="186"/>
        <end position="208"/>
    </location>
</feature>
<feature type="transmembrane region" description="Helical" evidence="12">
    <location>
        <begin position="279"/>
        <end position="298"/>
    </location>
</feature>
<keyword evidence="9" id="KW-0443">Lipid metabolism</keyword>
<dbReference type="EMBL" id="CM007891">
    <property type="protein sequence ID" value="OTG33309.1"/>
    <property type="molecule type" value="Genomic_DNA"/>
</dbReference>
<comment type="pathway">
    <text evidence="2">Lipid metabolism.</text>
</comment>
<comment type="cofactor">
    <cofactor evidence="11">
        <name>Fe(2+)</name>
        <dbReference type="ChEBI" id="CHEBI:29033"/>
    </cofactor>
</comment>
<evidence type="ECO:0000256" key="12">
    <source>
        <dbReference type="SAM" id="Phobius"/>
    </source>
</evidence>
<evidence type="ECO:0000256" key="10">
    <source>
        <dbReference type="ARBA" id="ARBA00023136"/>
    </source>
</evidence>
<gene>
    <name evidence="15" type="ORF">HannXRQ_Chr02g0033291</name>
    <name evidence="14" type="ORF">HanXRQr2_Chr02g0048041</name>
</gene>
<keyword evidence="7 11" id="KW-0560">Oxidoreductase</keyword>
<dbReference type="InterPro" id="IPR005804">
    <property type="entry name" value="FA_desaturase_dom"/>
</dbReference>